<comment type="caution">
    <text evidence="4">The sequence shown here is derived from an EMBL/GenBank/DDBJ whole genome shotgun (WGS) entry which is preliminary data.</text>
</comment>
<proteinExistence type="predicted"/>
<organism evidence="4 5">
    <name type="scientific">Leuconostoc fallax</name>
    <dbReference type="NCBI Taxonomy" id="1251"/>
    <lineage>
        <taxon>Bacteria</taxon>
        <taxon>Bacillati</taxon>
        <taxon>Bacillota</taxon>
        <taxon>Bacilli</taxon>
        <taxon>Lactobacillales</taxon>
        <taxon>Lactobacillaceae</taxon>
        <taxon>Leuconostoc</taxon>
    </lineage>
</organism>
<keyword evidence="5" id="KW-1185">Reference proteome</keyword>
<name>A0A4R5N7R9_9LACO</name>
<evidence type="ECO:0000256" key="1">
    <source>
        <dbReference type="SAM" id="MobiDB-lite"/>
    </source>
</evidence>
<dbReference type="PANTHER" id="PTHR34473">
    <property type="entry name" value="UPF0699 TRANSMEMBRANE PROTEIN YDBS"/>
    <property type="match status" value="1"/>
</dbReference>
<protein>
    <recommendedName>
        <fullName evidence="3">YdbS-like PH domain-containing protein</fullName>
    </recommendedName>
</protein>
<evidence type="ECO:0000313" key="4">
    <source>
        <dbReference type="EMBL" id="TDG67942.1"/>
    </source>
</evidence>
<dbReference type="EMBL" id="PUFI01000014">
    <property type="protein sequence ID" value="TDG67942.1"/>
    <property type="molecule type" value="Genomic_DNA"/>
</dbReference>
<dbReference type="PIRSF" id="PIRSF026631">
    <property type="entry name" value="UCP026631"/>
    <property type="match status" value="1"/>
</dbReference>
<dbReference type="AlphaFoldDB" id="A0A4R5N7R9"/>
<reference evidence="4 5" key="1">
    <citation type="journal article" date="2019" name="Appl. Microbiol. Biotechnol.">
        <title>Uncovering carbohydrate metabolism through a genotype-phenotype association study of 56 lactic acid bacteria genomes.</title>
        <authorList>
            <person name="Buron-Moles G."/>
            <person name="Chailyan A."/>
            <person name="Dolejs I."/>
            <person name="Forster J."/>
            <person name="Miks M.H."/>
        </authorList>
    </citation>
    <scope>NUCLEOTIDE SEQUENCE [LARGE SCALE GENOMIC DNA]</scope>
    <source>
        <strain evidence="4 5">ATCC 700006</strain>
    </source>
</reference>
<feature type="region of interest" description="Disordered" evidence="1">
    <location>
        <begin position="144"/>
        <end position="168"/>
    </location>
</feature>
<feature type="transmembrane region" description="Helical" evidence="2">
    <location>
        <begin position="43"/>
        <end position="63"/>
    </location>
</feature>
<dbReference type="Pfam" id="PF03703">
    <property type="entry name" value="bPH_2"/>
    <property type="match status" value="2"/>
</dbReference>
<dbReference type="RefSeq" id="WP_010007978.1">
    <property type="nucleotide sequence ID" value="NZ_JAGYGP010000001.1"/>
</dbReference>
<evidence type="ECO:0000256" key="2">
    <source>
        <dbReference type="SAM" id="Phobius"/>
    </source>
</evidence>
<feature type="transmembrane region" description="Helical" evidence="2">
    <location>
        <begin position="225"/>
        <end position="249"/>
    </location>
</feature>
<sequence>MNKRRRQHPITILIELISLIKAFFFPIIIFVILRHSLSVGEKVLIMIGFIVLSTLFNLIKWFYFTYEFNESEITIYHGIVNKQQIHIPFERIQTLTREQPIYLQPFELVNLQIDTSGQGKPDAVLKAITVKQVTKIEQQRRLMQTKATDLTQSRNAEASEPSTTKKAQQHSARYQIKFRDLFIYSLTSLSGFGIAGAMFAAWTQFDDLLPNRFKTIVNQFLLQSSFVLLGVLGLFALIIATMIVMFKIINRYYQFVLVRDGHQLTIARGLLSKHTMQLRTSRIQAICVAQTLLRRLFRLQTVTANLAANKKEDSEDESQTVIVPVIKTNRSQKMLQQLLPNFKFDIPVQTDSRIKAALWLRLRFIYGILLAIVLSVVVVLAVLSHQWQWHILQQTEVLSFIVVMIMGLCILILSQTLLWSHDQSIAIKDDMLMLQTNRLFTKRTYYIKRDRIQGMQTRAWYGLLKRRQGAHMTIVIRDSDAFQLIKVYYIQTAIVEDIKTWLLTDK</sequence>
<dbReference type="InterPro" id="IPR014529">
    <property type="entry name" value="UCP026631"/>
</dbReference>
<feature type="domain" description="YdbS-like PH" evidence="3">
    <location>
        <begin position="252"/>
        <end position="331"/>
    </location>
</feature>
<feature type="transmembrane region" description="Helical" evidence="2">
    <location>
        <begin position="397"/>
        <end position="419"/>
    </location>
</feature>
<dbReference type="PANTHER" id="PTHR34473:SF2">
    <property type="entry name" value="UPF0699 TRANSMEMBRANE PROTEIN YDBT"/>
    <property type="match status" value="1"/>
</dbReference>
<keyword evidence="2" id="KW-0812">Transmembrane</keyword>
<dbReference type="Proteomes" id="UP000295681">
    <property type="component" value="Unassembled WGS sequence"/>
</dbReference>
<dbReference type="InterPro" id="IPR005182">
    <property type="entry name" value="YdbS-like_PH"/>
</dbReference>
<gene>
    <name evidence="4" type="ORF">C5L23_000248</name>
</gene>
<keyword evidence="2" id="KW-0472">Membrane</keyword>
<evidence type="ECO:0000313" key="5">
    <source>
        <dbReference type="Proteomes" id="UP000295681"/>
    </source>
</evidence>
<feature type="transmembrane region" description="Helical" evidence="2">
    <location>
        <begin position="181"/>
        <end position="205"/>
    </location>
</feature>
<feature type="domain" description="YdbS-like PH" evidence="3">
    <location>
        <begin position="61"/>
        <end position="138"/>
    </location>
</feature>
<feature type="transmembrane region" description="Helical" evidence="2">
    <location>
        <begin position="12"/>
        <end position="37"/>
    </location>
</feature>
<evidence type="ECO:0000259" key="3">
    <source>
        <dbReference type="Pfam" id="PF03703"/>
    </source>
</evidence>
<keyword evidence="2" id="KW-1133">Transmembrane helix</keyword>
<dbReference type="STRING" id="907931.GCA_000165675_01130"/>
<accession>A0A4R5N7R9</accession>
<feature type="transmembrane region" description="Helical" evidence="2">
    <location>
        <begin position="364"/>
        <end position="385"/>
    </location>
</feature>